<dbReference type="OMA" id="WGLEQVV"/>
<dbReference type="Pfam" id="PF00023">
    <property type="entry name" value="Ank"/>
    <property type="match status" value="1"/>
</dbReference>
<feature type="repeat" description="ANK" evidence="6">
    <location>
        <begin position="468"/>
        <end position="500"/>
    </location>
</feature>
<dbReference type="CDD" id="cd15728">
    <property type="entry name" value="FYVE_ANFY1"/>
    <property type="match status" value="1"/>
</dbReference>
<keyword evidence="5 6" id="KW-0040">ANK repeat</keyword>
<dbReference type="PROSITE" id="PS50297">
    <property type="entry name" value="ANK_REP_REGION"/>
    <property type="match status" value="8"/>
</dbReference>
<evidence type="ECO:0000256" key="4">
    <source>
        <dbReference type="ARBA" id="ARBA00022833"/>
    </source>
</evidence>
<organism evidence="11 12">
    <name type="scientific">Zootermopsis nevadensis</name>
    <name type="common">Dampwood termite</name>
    <dbReference type="NCBI Taxonomy" id="136037"/>
    <lineage>
        <taxon>Eukaryota</taxon>
        <taxon>Metazoa</taxon>
        <taxon>Ecdysozoa</taxon>
        <taxon>Arthropoda</taxon>
        <taxon>Hexapoda</taxon>
        <taxon>Insecta</taxon>
        <taxon>Pterygota</taxon>
        <taxon>Neoptera</taxon>
        <taxon>Polyneoptera</taxon>
        <taxon>Dictyoptera</taxon>
        <taxon>Blattodea</taxon>
        <taxon>Blattoidea</taxon>
        <taxon>Termitoidae</taxon>
        <taxon>Termopsidae</taxon>
        <taxon>Zootermopsis</taxon>
    </lineage>
</organism>
<dbReference type="InterPro" id="IPR013083">
    <property type="entry name" value="Znf_RING/FYVE/PHD"/>
</dbReference>
<dbReference type="eggNOG" id="KOG4591">
    <property type="taxonomic scope" value="Eukaryota"/>
</dbReference>
<dbReference type="InterPro" id="IPR049763">
    <property type="entry name" value="ANKFY1_BACK"/>
</dbReference>
<keyword evidence="1" id="KW-0479">Metal-binding</keyword>
<feature type="coiled-coil region" evidence="8">
    <location>
        <begin position="2"/>
        <end position="29"/>
    </location>
</feature>
<dbReference type="Pfam" id="PF12796">
    <property type="entry name" value="Ank_2"/>
    <property type="match status" value="5"/>
</dbReference>
<dbReference type="PANTHER" id="PTHR24123:SF33">
    <property type="entry name" value="PROTEIN HOS4"/>
    <property type="match status" value="1"/>
</dbReference>
<feature type="domain" description="FYVE-type" evidence="10">
    <location>
        <begin position="1079"/>
        <end position="1139"/>
    </location>
</feature>
<keyword evidence="2" id="KW-0677">Repeat</keyword>
<dbReference type="Gene3D" id="3.30.40.10">
    <property type="entry name" value="Zinc/RING finger domain, C3HC4 (zinc finger)"/>
    <property type="match status" value="1"/>
</dbReference>
<feature type="repeat" description="ANK" evidence="6">
    <location>
        <begin position="880"/>
        <end position="912"/>
    </location>
</feature>
<dbReference type="Pfam" id="PF01363">
    <property type="entry name" value="FYVE"/>
    <property type="match status" value="1"/>
</dbReference>
<feature type="repeat" description="ANK" evidence="6">
    <location>
        <begin position="1018"/>
        <end position="1050"/>
    </location>
</feature>
<dbReference type="Gene3D" id="1.25.40.20">
    <property type="entry name" value="Ankyrin repeat-containing domain"/>
    <property type="match status" value="4"/>
</dbReference>
<dbReference type="eggNOG" id="KOG0504">
    <property type="taxonomic scope" value="Eukaryota"/>
</dbReference>
<dbReference type="InterPro" id="IPR011011">
    <property type="entry name" value="Znf_FYVE_PHD"/>
</dbReference>
<evidence type="ECO:0000313" key="11">
    <source>
        <dbReference type="EMBL" id="KDR22440.1"/>
    </source>
</evidence>
<dbReference type="InterPro" id="IPR000210">
    <property type="entry name" value="BTB/POZ_dom"/>
</dbReference>
<keyword evidence="8" id="KW-0175">Coiled coil</keyword>
<dbReference type="PROSITE" id="PS50088">
    <property type="entry name" value="ANK_REPEAT"/>
    <property type="match status" value="10"/>
</dbReference>
<dbReference type="SMART" id="SM00225">
    <property type="entry name" value="BTB"/>
    <property type="match status" value="1"/>
</dbReference>
<accession>A0A067RP85</accession>
<feature type="non-terminal residue" evidence="11">
    <location>
        <position position="1"/>
    </location>
</feature>
<dbReference type="SMART" id="SM00248">
    <property type="entry name" value="ANK"/>
    <property type="match status" value="22"/>
</dbReference>
<evidence type="ECO:0000259" key="10">
    <source>
        <dbReference type="PROSITE" id="PS50178"/>
    </source>
</evidence>
<dbReference type="PROSITE" id="PS50097">
    <property type="entry name" value="BTB"/>
    <property type="match status" value="1"/>
</dbReference>
<dbReference type="SUPFAM" id="SSF48403">
    <property type="entry name" value="Ankyrin repeat"/>
    <property type="match status" value="4"/>
</dbReference>
<dbReference type="InterPro" id="IPR002110">
    <property type="entry name" value="Ankyrin_rpt"/>
</dbReference>
<dbReference type="FunFam" id="3.30.40.10:FF:000104">
    <property type="entry name" value="Ankyrin repeat and FYVE domain-containing 1"/>
    <property type="match status" value="1"/>
</dbReference>
<dbReference type="EMBL" id="KK852507">
    <property type="protein sequence ID" value="KDR22440.1"/>
    <property type="molecule type" value="Genomic_DNA"/>
</dbReference>
<name>A0A067RP85_ZOONE</name>
<evidence type="ECO:0000313" key="12">
    <source>
        <dbReference type="Proteomes" id="UP000027135"/>
    </source>
</evidence>
<feature type="repeat" description="ANK" evidence="6">
    <location>
        <begin position="744"/>
        <end position="776"/>
    </location>
</feature>
<evidence type="ECO:0000256" key="5">
    <source>
        <dbReference type="ARBA" id="ARBA00023043"/>
    </source>
</evidence>
<evidence type="ECO:0000256" key="8">
    <source>
        <dbReference type="SAM" id="Coils"/>
    </source>
</evidence>
<feature type="repeat" description="ANK" evidence="6">
    <location>
        <begin position="283"/>
        <end position="315"/>
    </location>
</feature>
<sequence length="1143" mass="125173">EITKLQQHLSLLKEEYVKLQAHCNELERKYALAAAAVGEVNENSFVAKLLQTVAGLFDQQLYSDMKVKLNGRLIPAHRFVLAARSEHWGVPSLGNVDCLDWSDLIPEVGTAMLKWVYTDQVDFSRGDSFTLDLMRTANIYKLEDLVARCEKALMASVNVRNCVRFYTTADEIGAETLKEHCSGLISAHWDDFTSEDFAHMSAPLLFQIFKSKTGFPLHAAARLQREDVVFLYLVENSANLTTLVNQLDGRGELALDIALCAQHTGIAVTLVEHQADLNARDTRGYTLLHRAIERGDQYSASFLIDHGASVATETPELGNTPLHMIATYSPNTSETDIITAMADVAKQMLEKGLDPNLQNKQGFTPLHLSVMACNDVVFSLLLSRTSQPVDLNIRTHEGHTALWFAFLTSPEYGEESFASQLLKKGASPNPIYSSSADSLLHLVCREGLEEAGLLLCLHGANPNHVNKKGESPLHVACSKGLRKLVGELLRVGANPNLQTLQVDDDGYNIIGRSDATTFRQTPLHVAIVQKQEGAMRAIVDHENSNEPKSLPVNFNLTDSSGNTPLSVALTSGMKYMVAILIQGGADINVRNGKGLTLLHQAILKEDSETAIFLLDQGADINAITTDNETPLQLSIKCQLPDVVDSLCKRGVDMSVLDANNNCPLWMALESGQEDIAAILVRNGVDTDCWGHGPEGCYQTLLHKSIDENKEQIARFLIQRQDIGCDLNEARRPGPGGRGGDEARDQASPLHLCCQWGLETVVQTLVEHGAAINSRDAEGKTPLHVAIQNQHPAIITLLLCHPGIHLSIRDKSGLTPFATALTYRNNKAAQAILDKLPTAAEQYDNKGRNFLHMAIQNKDMESVLFLLSIHVDVNSRVQDASQTPPLHLAAASGSEMLVRSLLLAGARADDRDAHRRTALHVATAAGHAAVVSALIQNGSDFDAIDSERDNALHIATREGHLSVARALLTESRLDAEAMNIKGRNPLHVLAWYSRDNAAAICDLFLECMPEYPLDKPDLEGNTALLLAYMKGNGNLCRTLVKAGACLGAMNKDGVTIFNYQVATKQLLSRLLDNLCQEPPWAEGDICLECGVKFGLTMRKHHCRHCGRILCSKCSDRDVPILKFGLNKPVRVCWVCFDVLQVGSA</sequence>
<dbReference type="InterPro" id="IPR000306">
    <property type="entry name" value="Znf_FYVE"/>
</dbReference>
<dbReference type="Gene3D" id="3.30.710.10">
    <property type="entry name" value="Potassium Channel Kv1.1, Chain A"/>
    <property type="match status" value="1"/>
</dbReference>
<dbReference type="CDD" id="cd18501">
    <property type="entry name" value="BACK_ANKFY1_Rank5"/>
    <property type="match status" value="1"/>
</dbReference>
<dbReference type="SUPFAM" id="SSF54695">
    <property type="entry name" value="POZ domain"/>
    <property type="match status" value="1"/>
</dbReference>
<gene>
    <name evidence="11" type="ORF">L798_01435</name>
</gene>
<dbReference type="SUPFAM" id="SSF57903">
    <property type="entry name" value="FYVE/PHD zinc finger"/>
    <property type="match status" value="1"/>
</dbReference>
<feature type="repeat" description="ANK" evidence="6">
    <location>
        <begin position="560"/>
        <end position="592"/>
    </location>
</feature>
<feature type="repeat" description="ANK" evidence="6">
    <location>
        <begin position="913"/>
        <end position="945"/>
    </location>
</feature>
<reference evidence="11 12" key="1">
    <citation type="journal article" date="2014" name="Nat. Commun.">
        <title>Molecular traces of alternative social organization in a termite genome.</title>
        <authorList>
            <person name="Terrapon N."/>
            <person name="Li C."/>
            <person name="Robertson H.M."/>
            <person name="Ji L."/>
            <person name="Meng X."/>
            <person name="Booth W."/>
            <person name="Chen Z."/>
            <person name="Childers C.P."/>
            <person name="Glastad K.M."/>
            <person name="Gokhale K."/>
            <person name="Gowin J."/>
            <person name="Gronenberg W."/>
            <person name="Hermansen R.A."/>
            <person name="Hu H."/>
            <person name="Hunt B.G."/>
            <person name="Huylmans A.K."/>
            <person name="Khalil S.M."/>
            <person name="Mitchell R.D."/>
            <person name="Munoz-Torres M.C."/>
            <person name="Mustard J.A."/>
            <person name="Pan H."/>
            <person name="Reese J.T."/>
            <person name="Scharf M.E."/>
            <person name="Sun F."/>
            <person name="Vogel H."/>
            <person name="Xiao J."/>
            <person name="Yang W."/>
            <person name="Yang Z."/>
            <person name="Yang Z."/>
            <person name="Zhou J."/>
            <person name="Zhu J."/>
            <person name="Brent C.S."/>
            <person name="Elsik C.G."/>
            <person name="Goodisman M.A."/>
            <person name="Liberles D.A."/>
            <person name="Roe R.M."/>
            <person name="Vargo E.L."/>
            <person name="Vilcinskas A."/>
            <person name="Wang J."/>
            <person name="Bornberg-Bauer E."/>
            <person name="Korb J."/>
            <person name="Zhang G."/>
            <person name="Liebig J."/>
        </authorList>
    </citation>
    <scope>NUCLEOTIDE SEQUENCE [LARGE SCALE GENOMIC DNA]</scope>
    <source>
        <tissue evidence="11">Whole organism</tissue>
    </source>
</reference>
<dbReference type="SMART" id="SM00064">
    <property type="entry name" value="FYVE"/>
    <property type="match status" value="1"/>
</dbReference>
<feature type="repeat" description="ANK" evidence="6">
    <location>
        <begin position="777"/>
        <end position="810"/>
    </location>
</feature>
<keyword evidence="4" id="KW-0862">Zinc</keyword>
<dbReference type="InterPro" id="IPR051165">
    <property type="entry name" value="Multifunctional_ANK_Repeat"/>
</dbReference>
<dbReference type="InterPro" id="IPR017455">
    <property type="entry name" value="Znf_FYVE-rel"/>
</dbReference>
<dbReference type="InterPro" id="IPR011333">
    <property type="entry name" value="SKP1/BTB/POZ_sf"/>
</dbReference>
<dbReference type="InterPro" id="IPR036770">
    <property type="entry name" value="Ankyrin_rpt-contain_sf"/>
</dbReference>
<dbReference type="InterPro" id="IPR049764">
    <property type="entry name" value="ANFY1_FYVE"/>
</dbReference>
<dbReference type="InterPro" id="IPR049765">
    <property type="entry name" value="ANFY1_BTB_POZ"/>
</dbReference>
<keyword evidence="3 7" id="KW-0863">Zinc-finger</keyword>
<evidence type="ECO:0000256" key="6">
    <source>
        <dbReference type="PROSITE-ProRule" id="PRU00023"/>
    </source>
</evidence>
<evidence type="ECO:0000259" key="9">
    <source>
        <dbReference type="PROSITE" id="PS50097"/>
    </source>
</evidence>
<evidence type="ECO:0000256" key="7">
    <source>
        <dbReference type="PROSITE-ProRule" id="PRU00091"/>
    </source>
</evidence>
<evidence type="ECO:0000256" key="1">
    <source>
        <dbReference type="ARBA" id="ARBA00022723"/>
    </source>
</evidence>
<dbReference type="PANTHER" id="PTHR24123">
    <property type="entry name" value="ANKYRIN REPEAT-CONTAINING"/>
    <property type="match status" value="1"/>
</dbReference>
<proteinExistence type="predicted"/>
<dbReference type="CDD" id="cd18303">
    <property type="entry name" value="BTB_POZ_Rank-5"/>
    <property type="match status" value="1"/>
</dbReference>
<feature type="repeat" description="ANK" evidence="6">
    <location>
        <begin position="845"/>
        <end position="877"/>
    </location>
</feature>
<dbReference type="Pfam" id="PF00651">
    <property type="entry name" value="BTB"/>
    <property type="match status" value="1"/>
</dbReference>
<dbReference type="FunCoup" id="A0A067RP85">
    <property type="interactions" value="2237"/>
</dbReference>
<keyword evidence="12" id="KW-1185">Reference proteome</keyword>
<dbReference type="STRING" id="136037.A0A067RP85"/>
<dbReference type="InParanoid" id="A0A067RP85"/>
<protein>
    <submittedName>
        <fullName evidence="11">Ankyrin repeat and FYVE domain-containing protein 1</fullName>
    </submittedName>
</protein>
<dbReference type="PROSITE" id="PS50178">
    <property type="entry name" value="ZF_FYVE"/>
    <property type="match status" value="1"/>
</dbReference>
<feature type="domain" description="BTB" evidence="9">
    <location>
        <begin position="63"/>
        <end position="125"/>
    </location>
</feature>
<dbReference type="AlphaFoldDB" id="A0A067RP85"/>
<dbReference type="GO" id="GO:0008270">
    <property type="term" value="F:zinc ion binding"/>
    <property type="evidence" value="ECO:0007669"/>
    <property type="project" value="UniProtKB-KW"/>
</dbReference>
<feature type="repeat" description="ANK" evidence="6">
    <location>
        <begin position="593"/>
        <end position="625"/>
    </location>
</feature>
<dbReference type="Proteomes" id="UP000027135">
    <property type="component" value="Unassembled WGS sequence"/>
</dbReference>
<evidence type="ECO:0000256" key="2">
    <source>
        <dbReference type="ARBA" id="ARBA00022737"/>
    </source>
</evidence>
<evidence type="ECO:0000256" key="3">
    <source>
        <dbReference type="ARBA" id="ARBA00022771"/>
    </source>
</evidence>